<protein>
    <submittedName>
        <fullName evidence="3">Uncharacterized protein</fullName>
    </submittedName>
</protein>
<comment type="caution">
    <text evidence="3">The sequence shown here is derived from an EMBL/GenBank/DDBJ whole genome shotgun (WGS) entry which is preliminary data.</text>
</comment>
<feature type="region of interest" description="Disordered" evidence="2">
    <location>
        <begin position="1"/>
        <end position="61"/>
    </location>
</feature>
<keyword evidence="4" id="KW-1185">Reference proteome</keyword>
<evidence type="ECO:0000256" key="1">
    <source>
        <dbReference type="SAM" id="Coils"/>
    </source>
</evidence>
<sequence length="451" mass="50684">MNEKHHATLGRRTLEEIRQKRAAERLSKASSGSDLSTASNTTSTDNVGIRKSESGSRLSEKDIGSLVAQLKDLHKKNAELEEENKKLVLKLQKKEAESETQQRQLNDLEQNTVPFLRKALKDVAMEKDAAVVSREDLSAQLRTMKKRLKEAEEEQYRAEEDAAALRAELNSIQQQTMNGSLGGMASMRSPPNHILALEKELANLKSELEKESQSRQQELHQLAEEQSRVSSLIFENQRLEEKLAELTKRASEVVSDKASQTGIFSLEDKEKKERQLHDMAVMVERLESSRQKLLAEIDSQSSEIEKLFEENANISSAYQEAMGVVAHWENQVIECLKQNEELRGMLDKMRTEQVNVLSSVGANISNNSLEVQGKNEAEPQDYTTEILLLKGQLAKEQSRAETLAAEVMQLSVRLKQATLAYSGLARLYKPVLCNIQSSLIKMKQEGALAVK</sequence>
<evidence type="ECO:0000256" key="2">
    <source>
        <dbReference type="SAM" id="MobiDB-lite"/>
    </source>
</evidence>
<organism evidence="3 4">
    <name type="scientific">Nepenthes gracilis</name>
    <name type="common">Slender pitcher plant</name>
    <dbReference type="NCBI Taxonomy" id="150966"/>
    <lineage>
        <taxon>Eukaryota</taxon>
        <taxon>Viridiplantae</taxon>
        <taxon>Streptophyta</taxon>
        <taxon>Embryophyta</taxon>
        <taxon>Tracheophyta</taxon>
        <taxon>Spermatophyta</taxon>
        <taxon>Magnoliopsida</taxon>
        <taxon>eudicotyledons</taxon>
        <taxon>Gunneridae</taxon>
        <taxon>Pentapetalae</taxon>
        <taxon>Caryophyllales</taxon>
        <taxon>Nepenthaceae</taxon>
        <taxon>Nepenthes</taxon>
    </lineage>
</organism>
<dbReference type="Proteomes" id="UP001279734">
    <property type="component" value="Unassembled WGS sequence"/>
</dbReference>
<gene>
    <name evidence="3" type="ORF">Nepgr_000128</name>
</gene>
<reference evidence="3" key="1">
    <citation type="submission" date="2023-05" db="EMBL/GenBank/DDBJ databases">
        <title>Nepenthes gracilis genome sequencing.</title>
        <authorList>
            <person name="Fukushima K."/>
        </authorList>
    </citation>
    <scope>NUCLEOTIDE SEQUENCE</scope>
    <source>
        <strain evidence="3">SING2019-196</strain>
    </source>
</reference>
<proteinExistence type="predicted"/>
<dbReference type="PANTHER" id="PTHR48163:SF2">
    <property type="entry name" value="EXPRESSED PROTEIN"/>
    <property type="match status" value="1"/>
</dbReference>
<accession>A0AAD3P2L1</accession>
<evidence type="ECO:0000313" key="3">
    <source>
        <dbReference type="EMBL" id="GMG98288.1"/>
    </source>
</evidence>
<evidence type="ECO:0000313" key="4">
    <source>
        <dbReference type="Proteomes" id="UP001279734"/>
    </source>
</evidence>
<feature type="compositionally biased region" description="Basic and acidic residues" evidence="2">
    <location>
        <begin position="48"/>
        <end position="61"/>
    </location>
</feature>
<feature type="coiled-coil region" evidence="1">
    <location>
        <begin position="63"/>
        <end position="310"/>
    </location>
</feature>
<keyword evidence="1" id="KW-0175">Coiled coil</keyword>
<name>A0AAD3P2L1_NEPGR</name>
<feature type="compositionally biased region" description="Basic and acidic residues" evidence="2">
    <location>
        <begin position="1"/>
        <end position="27"/>
    </location>
</feature>
<dbReference type="EMBL" id="BSYO01000001">
    <property type="protein sequence ID" value="GMG98288.1"/>
    <property type="molecule type" value="Genomic_DNA"/>
</dbReference>
<dbReference type="AlphaFoldDB" id="A0AAD3P2L1"/>
<dbReference type="PANTHER" id="PTHR48163">
    <property type="entry name" value="BNAC02G25670D PROTEIN"/>
    <property type="match status" value="1"/>
</dbReference>
<feature type="compositionally biased region" description="Polar residues" evidence="2">
    <location>
        <begin position="28"/>
        <end position="46"/>
    </location>
</feature>